<reference evidence="4 5" key="1">
    <citation type="submission" date="2020-08" db="EMBL/GenBank/DDBJ databases">
        <title>Genomic Encyclopedia of Type Strains, Phase IV (KMG-IV): sequencing the most valuable type-strain genomes for metagenomic binning, comparative biology and taxonomic classification.</title>
        <authorList>
            <person name="Goeker M."/>
        </authorList>
    </citation>
    <scope>NUCLEOTIDE SEQUENCE [LARGE SCALE GENOMIC DNA]</scope>
    <source>
        <strain evidence="4 5">DSM 12252</strain>
    </source>
</reference>
<dbReference type="Proteomes" id="UP000590740">
    <property type="component" value="Unassembled WGS sequence"/>
</dbReference>
<dbReference type="InterPro" id="IPR038718">
    <property type="entry name" value="SNF2-like_sf"/>
</dbReference>
<gene>
    <name evidence="4" type="ORF">HNQ65_001942</name>
</gene>
<dbReference type="InterPro" id="IPR000330">
    <property type="entry name" value="SNF2_N"/>
</dbReference>
<dbReference type="AlphaFoldDB" id="A0A7W7YA84"/>
<keyword evidence="4" id="KW-0347">Helicase</keyword>
<dbReference type="PROSITE" id="PS51192">
    <property type="entry name" value="HELICASE_ATP_BIND_1"/>
    <property type="match status" value="1"/>
</dbReference>
<organism evidence="4 5">
    <name type="scientific">Prosthecobacter vanneervenii</name>
    <dbReference type="NCBI Taxonomy" id="48466"/>
    <lineage>
        <taxon>Bacteria</taxon>
        <taxon>Pseudomonadati</taxon>
        <taxon>Verrucomicrobiota</taxon>
        <taxon>Verrucomicrobiia</taxon>
        <taxon>Verrucomicrobiales</taxon>
        <taxon>Verrucomicrobiaceae</taxon>
        <taxon>Prosthecobacter</taxon>
    </lineage>
</organism>
<keyword evidence="4" id="KW-0547">Nucleotide-binding</keyword>
<dbReference type="PROSITE" id="PS51194">
    <property type="entry name" value="HELICASE_CTER"/>
    <property type="match status" value="1"/>
</dbReference>
<dbReference type="Pfam" id="PF00176">
    <property type="entry name" value="SNF2-rel_dom"/>
    <property type="match status" value="1"/>
</dbReference>
<keyword evidence="1" id="KW-0378">Hydrolase</keyword>
<dbReference type="InterPro" id="IPR049730">
    <property type="entry name" value="SNF2/RAD54-like_C"/>
</dbReference>
<dbReference type="RefSeq" id="WP_184339293.1">
    <property type="nucleotide sequence ID" value="NZ_JACHIG010000003.1"/>
</dbReference>
<dbReference type="CDD" id="cd18793">
    <property type="entry name" value="SF2_C_SNF"/>
    <property type="match status" value="1"/>
</dbReference>
<keyword evidence="4" id="KW-0067">ATP-binding</keyword>
<dbReference type="SMART" id="SM00487">
    <property type="entry name" value="DEXDc"/>
    <property type="match status" value="1"/>
</dbReference>
<keyword evidence="5" id="KW-1185">Reference proteome</keyword>
<evidence type="ECO:0000259" key="3">
    <source>
        <dbReference type="PROSITE" id="PS51194"/>
    </source>
</evidence>
<name>A0A7W7YA84_9BACT</name>
<feature type="domain" description="Helicase C-terminal" evidence="3">
    <location>
        <begin position="1003"/>
        <end position="1165"/>
    </location>
</feature>
<dbReference type="InterPro" id="IPR027417">
    <property type="entry name" value="P-loop_NTPase"/>
</dbReference>
<evidence type="ECO:0000313" key="5">
    <source>
        <dbReference type="Proteomes" id="UP000590740"/>
    </source>
</evidence>
<feature type="domain" description="Helicase ATP-binding" evidence="2">
    <location>
        <begin position="721"/>
        <end position="884"/>
    </location>
</feature>
<sequence>MSSLITDLPVLLRPFDARTRQEAERLVDDDAVRGLELMEDEMMAEVRLDDRPAQVRWLRGDRGWHGETDVDDDQTLEDLALCATLVAVQRREARGTLPMTPVEEEDFEHQLSVKLGRQLTPDEENYLSKVEKRYERVRLTGKIFDQDMVRLHSRWAIQTLEPLALWPETPKSLRDFWNYIALALADKGLAVPVFLRCMCDIEGTREALREWRHASTVPTWQKRIREFIDSRQDDRHTHRQPPRQCDFRLLITVNDARLQMRLEGGETPSPYTTVDAALLDNLRRDHRDGRLVTSGTSELLFVSCLGQCDENWNDSFRLESKHHSQWLATLFQQPALHERMLTLDEAPFTLAEQPLRWTTRLSANGLNLTLQLETAEGIPAPLPLRILRGVQTLYLSADTLFRGPVWLHDESRIDTAVTMPLEALATAEGIAFMREIDIPVPDAIKSRVRHEDLHVNISAACLAKTSGSSGAEFVTFKADAVDAEGRVRETLRFSGWQPVDEKKTTDSEDAIVCRDRRALRDAEELMNQLRRTWDMENDAWRVRMAKDFPDMFHQWASVLPENVHLKTDDSLKTILADPLIARVRLEATQTSSIDWLDLRLVFDIEGMDLKPADIRRLIAAKGEFVRLADGSWRRVKLELSEEQMQMLDRLGIDLNEHSDETHRMHWRQLAQESAAEIVNPKAWSKIVERMEEAKLDLRPPVPEGLNVTLRPYQVDGFHFLTYLTSNRFGGILADDMGLGKTLQAITWVLWLRSRKKADGPHLPVLVVCPKSVLDVWALEFKKGSPDLRVLVLHERDLFDINLVMTQIDVVVMNYAQLRGFDGALAAVRWLAAILDEGQQIKNPDSKAAKAARQLRADNRLVLTGTPLENRLLDLWSLMTFATPGALGERAYFHRHFDRRKDSRAAERLSARLRPFMLRRTKSQVARDLPSRSEENLLSEMSGRQAELYKEELARAQHMVLNSSGFDMVNRRRFAILQALTRLRQICCHPGLIDKTAENEESAKLTSTLELIQELHAEGHKVLLFSQFVSMLKIIRTKLEELNLPYHWLTGASTDRAGIVKAFQEDDKASVFLLSLKAGGAGLNLTSASYVILYDPWWNPAVENQAIDRAHRIGQTQPVMAYRMLTKSTIEEKIMTLQHKKNLMVSNVLGEGGFTNLLEKEDFDFLFDIEAERSA</sequence>
<protein>
    <submittedName>
        <fullName evidence="4">SNF2 family DNA or RNA helicase</fullName>
    </submittedName>
</protein>
<dbReference type="EMBL" id="JACHIG010000003">
    <property type="protein sequence ID" value="MBB5032365.1"/>
    <property type="molecule type" value="Genomic_DNA"/>
</dbReference>
<dbReference type="GO" id="GO:0005524">
    <property type="term" value="F:ATP binding"/>
    <property type="evidence" value="ECO:0007669"/>
    <property type="project" value="InterPro"/>
</dbReference>
<evidence type="ECO:0000256" key="1">
    <source>
        <dbReference type="ARBA" id="ARBA00022801"/>
    </source>
</evidence>
<proteinExistence type="predicted"/>
<dbReference type="Gene3D" id="3.40.50.10810">
    <property type="entry name" value="Tandem AAA-ATPase domain"/>
    <property type="match status" value="1"/>
</dbReference>
<dbReference type="SMART" id="SM00490">
    <property type="entry name" value="HELICc"/>
    <property type="match status" value="1"/>
</dbReference>
<dbReference type="InterPro" id="IPR014001">
    <property type="entry name" value="Helicase_ATP-bd"/>
</dbReference>
<dbReference type="InterPro" id="IPR001650">
    <property type="entry name" value="Helicase_C-like"/>
</dbReference>
<dbReference type="Pfam" id="PF00271">
    <property type="entry name" value="Helicase_C"/>
    <property type="match status" value="1"/>
</dbReference>
<dbReference type="SUPFAM" id="SSF52540">
    <property type="entry name" value="P-loop containing nucleoside triphosphate hydrolases"/>
    <property type="match status" value="2"/>
</dbReference>
<evidence type="ECO:0000313" key="4">
    <source>
        <dbReference type="EMBL" id="MBB5032365.1"/>
    </source>
</evidence>
<evidence type="ECO:0000259" key="2">
    <source>
        <dbReference type="PROSITE" id="PS51192"/>
    </source>
</evidence>
<accession>A0A7W7YA84</accession>
<dbReference type="Gene3D" id="3.40.50.300">
    <property type="entry name" value="P-loop containing nucleotide triphosphate hydrolases"/>
    <property type="match status" value="1"/>
</dbReference>
<dbReference type="GO" id="GO:0004386">
    <property type="term" value="F:helicase activity"/>
    <property type="evidence" value="ECO:0007669"/>
    <property type="project" value="UniProtKB-KW"/>
</dbReference>
<dbReference type="GO" id="GO:0016787">
    <property type="term" value="F:hydrolase activity"/>
    <property type="evidence" value="ECO:0007669"/>
    <property type="project" value="UniProtKB-KW"/>
</dbReference>
<dbReference type="PANTHER" id="PTHR10799">
    <property type="entry name" value="SNF2/RAD54 HELICASE FAMILY"/>
    <property type="match status" value="1"/>
</dbReference>
<comment type="caution">
    <text evidence="4">The sequence shown here is derived from an EMBL/GenBank/DDBJ whole genome shotgun (WGS) entry which is preliminary data.</text>
</comment>